<sequence length="157" mass="17596">MNEGKPASFASVDEAMKEAAAFAVADAAAEGLVLDYSWSSVQQLEAAFDRLFDEKQQPGLLGRLIGKKPPASRRSTRYAYAYGGYLAEVVRRRHAGEWGRHSRMQPEQEKLTFTTGAGIEMWPHERIMKRALNGPEDNLYDYLCALDRMISERSHGA</sequence>
<evidence type="ECO:0000313" key="1">
    <source>
        <dbReference type="EMBL" id="MDT9002448.1"/>
    </source>
</evidence>
<protein>
    <submittedName>
        <fullName evidence="1">Uncharacterized protein</fullName>
    </submittedName>
</protein>
<proteinExistence type="predicted"/>
<reference evidence="1" key="1">
    <citation type="submission" date="2023-09" db="EMBL/GenBank/DDBJ databases">
        <title>Paucibacter sp. APW11 Genome sequencing and assembly.</title>
        <authorList>
            <person name="Kim I."/>
        </authorList>
    </citation>
    <scope>NUCLEOTIDE SEQUENCE</scope>
    <source>
        <strain evidence="1">APW11</strain>
    </source>
</reference>
<dbReference type="Proteomes" id="UP001246372">
    <property type="component" value="Unassembled WGS sequence"/>
</dbReference>
<accession>A0ABU3PIT9</accession>
<keyword evidence="2" id="KW-1185">Reference proteome</keyword>
<evidence type="ECO:0000313" key="2">
    <source>
        <dbReference type="Proteomes" id="UP001246372"/>
    </source>
</evidence>
<organism evidence="1 2">
    <name type="scientific">Roseateles aquae</name>
    <dbReference type="NCBI Taxonomy" id="3077235"/>
    <lineage>
        <taxon>Bacteria</taxon>
        <taxon>Pseudomonadati</taxon>
        <taxon>Pseudomonadota</taxon>
        <taxon>Betaproteobacteria</taxon>
        <taxon>Burkholderiales</taxon>
        <taxon>Sphaerotilaceae</taxon>
        <taxon>Roseateles</taxon>
    </lineage>
</organism>
<gene>
    <name evidence="1" type="ORF">RQP53_24415</name>
</gene>
<name>A0ABU3PIT9_9BURK</name>
<comment type="caution">
    <text evidence="1">The sequence shown here is derived from an EMBL/GenBank/DDBJ whole genome shotgun (WGS) entry which is preliminary data.</text>
</comment>
<dbReference type="RefSeq" id="WP_315653345.1">
    <property type="nucleotide sequence ID" value="NZ_JAVXZY010000018.1"/>
</dbReference>
<dbReference type="EMBL" id="JAVXZY010000018">
    <property type="protein sequence ID" value="MDT9002448.1"/>
    <property type="molecule type" value="Genomic_DNA"/>
</dbReference>